<evidence type="ECO:0000313" key="2">
    <source>
        <dbReference type="Proteomes" id="UP000805193"/>
    </source>
</evidence>
<accession>A0AC60QAL8</accession>
<proteinExistence type="predicted"/>
<protein>
    <submittedName>
        <fullName evidence="1">Uncharacterized protein</fullName>
    </submittedName>
</protein>
<reference evidence="1 2" key="1">
    <citation type="journal article" date="2020" name="Cell">
        <title>Large-Scale Comparative Analyses of Tick Genomes Elucidate Their Genetic Diversity and Vector Capacities.</title>
        <authorList>
            <consortium name="Tick Genome and Microbiome Consortium (TIGMIC)"/>
            <person name="Jia N."/>
            <person name="Wang J."/>
            <person name="Shi W."/>
            <person name="Du L."/>
            <person name="Sun Y."/>
            <person name="Zhan W."/>
            <person name="Jiang J.F."/>
            <person name="Wang Q."/>
            <person name="Zhang B."/>
            <person name="Ji P."/>
            <person name="Bell-Sakyi L."/>
            <person name="Cui X.M."/>
            <person name="Yuan T.T."/>
            <person name="Jiang B.G."/>
            <person name="Yang W.F."/>
            <person name="Lam T.T."/>
            <person name="Chang Q.C."/>
            <person name="Ding S.J."/>
            <person name="Wang X.J."/>
            <person name="Zhu J.G."/>
            <person name="Ruan X.D."/>
            <person name="Zhao L."/>
            <person name="Wei J.T."/>
            <person name="Ye R.Z."/>
            <person name="Que T.C."/>
            <person name="Du C.H."/>
            <person name="Zhou Y.H."/>
            <person name="Cheng J.X."/>
            <person name="Dai P.F."/>
            <person name="Guo W.B."/>
            <person name="Han X.H."/>
            <person name="Huang E.J."/>
            <person name="Li L.F."/>
            <person name="Wei W."/>
            <person name="Gao Y.C."/>
            <person name="Liu J.Z."/>
            <person name="Shao H.Z."/>
            <person name="Wang X."/>
            <person name="Wang C.C."/>
            <person name="Yang T.C."/>
            <person name="Huo Q.B."/>
            <person name="Li W."/>
            <person name="Chen H.Y."/>
            <person name="Chen S.E."/>
            <person name="Zhou L.G."/>
            <person name="Ni X.B."/>
            <person name="Tian J.H."/>
            <person name="Sheng Y."/>
            <person name="Liu T."/>
            <person name="Pan Y.S."/>
            <person name="Xia L.Y."/>
            <person name="Li J."/>
            <person name="Zhao F."/>
            <person name="Cao W.C."/>
        </authorList>
    </citation>
    <scope>NUCLEOTIDE SEQUENCE [LARGE SCALE GENOMIC DNA]</scope>
    <source>
        <strain evidence="1">Iper-2018</strain>
    </source>
</reference>
<comment type="caution">
    <text evidence="1">The sequence shown here is derived from an EMBL/GenBank/DDBJ whole genome shotgun (WGS) entry which is preliminary data.</text>
</comment>
<sequence>MQRVKNGTFGDLLPSFNAAETSPDESGTVAFCSGPAATSLNASVTSTGRVCVRVVASCDIVKRIPVAHAHDCHACQKRFTLAAGQERHLRFPVDHIIIIRDVIAGGGGLTHLQHLGGSKFVATINSAETTKKLIACGSLRLGDIAVPLEQVRPRTVYRPTMYTGMRVVRIEMKKAVSNFIHAAGHSIMFEYWGMKRVCARCGPVFSHNTDGCASLCNRCGQNHATRNCTKHRSNLAVTQAISPPDPGVASAISPGSHNNAHDVILFTPLPSYAMVVAMQRRAAETLPTSVPKRQQHRVCVNPFELLACFSTTKLRVPECLGRIC</sequence>
<dbReference type="EMBL" id="JABSTQ010009303">
    <property type="protein sequence ID" value="KAG0430652.1"/>
    <property type="molecule type" value="Genomic_DNA"/>
</dbReference>
<organism evidence="1 2">
    <name type="scientific">Ixodes persulcatus</name>
    <name type="common">Taiga tick</name>
    <dbReference type="NCBI Taxonomy" id="34615"/>
    <lineage>
        <taxon>Eukaryota</taxon>
        <taxon>Metazoa</taxon>
        <taxon>Ecdysozoa</taxon>
        <taxon>Arthropoda</taxon>
        <taxon>Chelicerata</taxon>
        <taxon>Arachnida</taxon>
        <taxon>Acari</taxon>
        <taxon>Parasitiformes</taxon>
        <taxon>Ixodida</taxon>
        <taxon>Ixodoidea</taxon>
        <taxon>Ixodidae</taxon>
        <taxon>Ixodinae</taxon>
        <taxon>Ixodes</taxon>
    </lineage>
</organism>
<keyword evidence="2" id="KW-1185">Reference proteome</keyword>
<evidence type="ECO:0000313" key="1">
    <source>
        <dbReference type="EMBL" id="KAG0430652.1"/>
    </source>
</evidence>
<dbReference type="Proteomes" id="UP000805193">
    <property type="component" value="Unassembled WGS sequence"/>
</dbReference>
<name>A0AC60QAL8_IXOPE</name>
<gene>
    <name evidence="1" type="ORF">HPB47_022505</name>
</gene>